<dbReference type="SUPFAM" id="SSF51338">
    <property type="entry name" value="Composite domain of metallo-dependent hydrolases"/>
    <property type="match status" value="1"/>
</dbReference>
<organism evidence="2 3">
    <name type="scientific">Terrimonas ginsenosidimutans</name>
    <dbReference type="NCBI Taxonomy" id="2908004"/>
    <lineage>
        <taxon>Bacteria</taxon>
        <taxon>Pseudomonadati</taxon>
        <taxon>Bacteroidota</taxon>
        <taxon>Chitinophagia</taxon>
        <taxon>Chitinophagales</taxon>
        <taxon>Chitinophagaceae</taxon>
        <taxon>Terrimonas</taxon>
    </lineage>
</organism>
<dbReference type="InterPro" id="IPR013108">
    <property type="entry name" value="Amidohydro_3"/>
</dbReference>
<keyword evidence="3" id="KW-1185">Reference proteome</keyword>
<dbReference type="InterPro" id="IPR011059">
    <property type="entry name" value="Metal-dep_hydrolase_composite"/>
</dbReference>
<reference evidence="2" key="1">
    <citation type="submission" date="2022-01" db="EMBL/GenBank/DDBJ databases">
        <authorList>
            <person name="Jo J.-H."/>
            <person name="Im W.-T."/>
        </authorList>
    </citation>
    <scope>NUCLEOTIDE SEQUENCE</scope>
    <source>
        <strain evidence="2">NA20</strain>
    </source>
</reference>
<evidence type="ECO:0000259" key="1">
    <source>
        <dbReference type="Pfam" id="PF07969"/>
    </source>
</evidence>
<dbReference type="PROSITE" id="PS51257">
    <property type="entry name" value="PROKAR_LIPOPROTEIN"/>
    <property type="match status" value="1"/>
</dbReference>
<dbReference type="PANTHER" id="PTHR22642">
    <property type="entry name" value="IMIDAZOLONEPROPIONASE"/>
    <property type="match status" value="1"/>
</dbReference>
<proteinExistence type="predicted"/>
<sequence>MKRINLLLLPIMLLPIMLLIFSCGNRENADLLVYNATIYTVDSSFSTTEAMVIKDGKILATGTKAELEKKYNAAGQTDAQGKFIYPGLIDAHAHFVGYGTGLQTVDLTGTESWNDIITRVTNFAKESPKDQWIIGRGWDQNDWPIKEFPTNEALNRLFPDQPVLLTRVDGHAAIANQKALDAAGVKAGDKLTGGEVETSNGKLTGILVDNAVDLVSAKIPSLTPSQLREALLDAQRNCFAAGLTTIDDCGINAPETELIRQMQDSNQLKMRLYVMLSDNKSNYDYLDKKGIIKTDRLHVRAFKVYGDGALGSRGACLLQPYTDKPGHHGFLLSDPAHFDSVANWIAQRNFQMCTHAIGDSGNRTILSIYNKYLEGKNDRRWRIEHAQVINAADFGLFGKASIVPSVQPTHATSDMYWAEQRLGADRVKGAYAYKQLLEQNGWLPLGTDFPVEDISPFKTFYAAVIRKDAKGWPQNGYQVENALSREQALRGMTIWAARANFEEKEKGSLEPGKFADFIILDRDLLKAPENELLEAKVLETFVNGESVYKKR</sequence>
<gene>
    <name evidence="2" type="ORF">LZZ85_14690</name>
</gene>
<dbReference type="PANTHER" id="PTHR22642:SF2">
    <property type="entry name" value="PROTEIN LONG AFTER FAR-RED 3"/>
    <property type="match status" value="1"/>
</dbReference>
<evidence type="ECO:0000313" key="3">
    <source>
        <dbReference type="Proteomes" id="UP001165367"/>
    </source>
</evidence>
<dbReference type="EMBL" id="JAKLTR010000009">
    <property type="protein sequence ID" value="MCG2615545.1"/>
    <property type="molecule type" value="Genomic_DNA"/>
</dbReference>
<dbReference type="RefSeq" id="WP_237873422.1">
    <property type="nucleotide sequence ID" value="NZ_JAKLTR010000009.1"/>
</dbReference>
<name>A0ABS9KT89_9BACT</name>
<dbReference type="SUPFAM" id="SSF51556">
    <property type="entry name" value="Metallo-dependent hydrolases"/>
    <property type="match status" value="1"/>
</dbReference>
<dbReference type="Gene3D" id="3.10.310.70">
    <property type="match status" value="1"/>
</dbReference>
<dbReference type="Gene3D" id="2.30.40.10">
    <property type="entry name" value="Urease, subunit C, domain 1"/>
    <property type="match status" value="1"/>
</dbReference>
<accession>A0ABS9KT89</accession>
<dbReference type="Gene3D" id="3.20.20.140">
    <property type="entry name" value="Metal-dependent hydrolases"/>
    <property type="match status" value="1"/>
</dbReference>
<dbReference type="InterPro" id="IPR033932">
    <property type="entry name" value="YtcJ-like"/>
</dbReference>
<dbReference type="InterPro" id="IPR032466">
    <property type="entry name" value="Metal_Hydrolase"/>
</dbReference>
<dbReference type="CDD" id="cd01300">
    <property type="entry name" value="YtcJ_like"/>
    <property type="match status" value="1"/>
</dbReference>
<dbReference type="Pfam" id="PF07969">
    <property type="entry name" value="Amidohydro_3"/>
    <property type="match status" value="1"/>
</dbReference>
<comment type="caution">
    <text evidence="2">The sequence shown here is derived from an EMBL/GenBank/DDBJ whole genome shotgun (WGS) entry which is preliminary data.</text>
</comment>
<feature type="domain" description="Amidohydrolase 3" evidence="1">
    <location>
        <begin position="78"/>
        <end position="548"/>
    </location>
</feature>
<protein>
    <submittedName>
        <fullName evidence="2">Amidohydrolase</fullName>
    </submittedName>
</protein>
<dbReference type="Proteomes" id="UP001165367">
    <property type="component" value="Unassembled WGS sequence"/>
</dbReference>
<evidence type="ECO:0000313" key="2">
    <source>
        <dbReference type="EMBL" id="MCG2615545.1"/>
    </source>
</evidence>